<dbReference type="GO" id="GO:0004419">
    <property type="term" value="F:hydroxymethylglutaryl-CoA lyase activity"/>
    <property type="evidence" value="ECO:0007669"/>
    <property type="project" value="UniProtKB-EC"/>
</dbReference>
<dbReference type="OrthoDB" id="10253869at2759"/>
<dbReference type="EMBL" id="JOWA01000110">
    <property type="protein sequence ID" value="KEZ41584.1"/>
    <property type="molecule type" value="Genomic_DNA"/>
</dbReference>
<comment type="pathway">
    <text evidence="1">Metabolic intermediate metabolism; (S)-3-hydroxy-3-methylglutaryl-CoA degradation; acetoacetate from (S)-3-hydroxy-3-methylglutaryl-CoA: step 1/1.</text>
</comment>
<evidence type="ECO:0000256" key="7">
    <source>
        <dbReference type="SAM" id="MobiDB-lite"/>
    </source>
</evidence>
<sequence length="655" mass="71013">MSALVFKSFVGRTAVRAVGAIACKTYAFSRVRYTPESRRLYFSSSPNGKPEVRIVEVGPRDGLQSIKKYIPTTTKLDLIKRLAGAGLTDIEATSFVSPKLVPQLADHSDLMREMLRFRAQHQQGHLNLPVLIAPSLKYLQNAHEAGAEDVVVFASATEAFSKANQNCTTEEALSKLEDVARGALSLGLRIRGAVSCIFQDPFSGPTPPSAVLAVVKRLLELGCYEVALGDTLGVGTRKDTQKLLEVLLREIPADKLAGHFHDTYGQGLANVMQAYDMGIRTFDSSVAGLGGCPFAPGARGNVATEDVVYAFEKSDISTGVDLDKLITTGQWISKEIGIPYGSRAGEALASKRTSTNHSGQAPKQDPKTARSWNVVEDTGEYRIARSGTAMKITLTRPKNGNALTDSMLEGLTNVFKKLADDSSVYHVVLASEGKFFCTGMDLSGNTNTSDASRESSYYSKVVDLYDAIDHVPQTTIALVDGPCYGGGVGLTFVCDVRLVSTRACWTMSEVKIGVSPAVISKYMVREWGLSLAREAMLSGREVSPDTLVSVGAVHAVGTDAESLDRVLDKYLAQLEKCAPRSASINKELARLAWSDPEGRSQGEAIAKTFANMMVQGSEGEHGIKQFQNKVKDYSWREFWGERNPFSDIRTSSTRV</sequence>
<dbReference type="RefSeq" id="XP_016641383.1">
    <property type="nucleotide sequence ID" value="XM_016789556.1"/>
</dbReference>
<evidence type="ECO:0000313" key="10">
    <source>
        <dbReference type="Proteomes" id="UP000028545"/>
    </source>
</evidence>
<comment type="caution">
    <text evidence="9">The sequence shown here is derived from an EMBL/GenBank/DDBJ whole genome shotgun (WGS) entry which is preliminary data.</text>
</comment>
<dbReference type="Gene3D" id="3.20.20.70">
    <property type="entry name" value="Aldolase class I"/>
    <property type="match status" value="1"/>
</dbReference>
<name>A0A084G2M2_PSEDA</name>
<dbReference type="InterPro" id="IPR001753">
    <property type="entry name" value="Enoyl-CoA_hydra/iso"/>
</dbReference>
<dbReference type="Proteomes" id="UP000028545">
    <property type="component" value="Unassembled WGS sequence"/>
</dbReference>
<proteinExistence type="inferred from homology"/>
<dbReference type="SUPFAM" id="SSF51569">
    <property type="entry name" value="Aldolase"/>
    <property type="match status" value="1"/>
</dbReference>
<feature type="region of interest" description="Disordered" evidence="7">
    <location>
        <begin position="348"/>
        <end position="371"/>
    </location>
</feature>
<feature type="compositionally biased region" description="Polar residues" evidence="7">
    <location>
        <begin position="351"/>
        <end position="361"/>
    </location>
</feature>
<dbReference type="VEuPathDB" id="FungiDB:SAPIO_CDS7759"/>
<dbReference type="KEGG" id="sapo:SAPIO_CDS7759"/>
<comment type="similarity">
    <text evidence="2">Belongs to the HMG-CoA lyase family.</text>
</comment>
<dbReference type="InterPro" id="IPR043594">
    <property type="entry name" value="HMGL"/>
</dbReference>
<protein>
    <recommendedName>
        <fullName evidence="3">hydroxymethylglutaryl-CoA lyase</fullName>
        <ecNumber evidence="3">4.1.3.4</ecNumber>
    </recommendedName>
</protein>
<evidence type="ECO:0000256" key="3">
    <source>
        <dbReference type="ARBA" id="ARBA00012910"/>
    </source>
</evidence>
<dbReference type="Gene3D" id="3.90.226.10">
    <property type="entry name" value="2-enoyl-CoA Hydratase, Chain A, domain 1"/>
    <property type="match status" value="1"/>
</dbReference>
<dbReference type="FunFam" id="3.20.20.70:FF:000071">
    <property type="entry name" value="Hydroxymethylglutaryl-CoA lyase"/>
    <property type="match status" value="1"/>
</dbReference>
<organism evidence="9 10">
    <name type="scientific">Pseudallescheria apiosperma</name>
    <name type="common">Scedosporium apiospermum</name>
    <dbReference type="NCBI Taxonomy" id="563466"/>
    <lineage>
        <taxon>Eukaryota</taxon>
        <taxon>Fungi</taxon>
        <taxon>Dikarya</taxon>
        <taxon>Ascomycota</taxon>
        <taxon>Pezizomycotina</taxon>
        <taxon>Sordariomycetes</taxon>
        <taxon>Hypocreomycetidae</taxon>
        <taxon>Microascales</taxon>
        <taxon>Microascaceae</taxon>
        <taxon>Scedosporium</taxon>
    </lineage>
</organism>
<dbReference type="UniPathway" id="UPA00896">
    <property type="reaction ID" value="UER00863"/>
</dbReference>
<dbReference type="InterPro" id="IPR029045">
    <property type="entry name" value="ClpP/crotonase-like_dom_sf"/>
</dbReference>
<gene>
    <name evidence="9" type="ORF">SAPIO_CDS7759</name>
</gene>
<dbReference type="PANTHER" id="PTHR42738:SF17">
    <property type="entry name" value="HYDROXYMETHYLGLUTARYL-COA LYASE"/>
    <property type="match status" value="1"/>
</dbReference>
<keyword evidence="4" id="KW-0479">Metal-binding</keyword>
<dbReference type="PROSITE" id="PS50991">
    <property type="entry name" value="PYR_CT"/>
    <property type="match status" value="1"/>
</dbReference>
<reference evidence="9 10" key="1">
    <citation type="journal article" date="2014" name="Genome Announc.">
        <title>Draft genome sequence of the pathogenic fungus Scedosporium apiospermum.</title>
        <authorList>
            <person name="Vandeputte P."/>
            <person name="Ghamrawi S."/>
            <person name="Rechenmann M."/>
            <person name="Iltis A."/>
            <person name="Giraud S."/>
            <person name="Fleury M."/>
            <person name="Thornton C."/>
            <person name="Delhaes L."/>
            <person name="Meyer W."/>
            <person name="Papon N."/>
            <person name="Bouchara J.P."/>
        </authorList>
    </citation>
    <scope>NUCLEOTIDE SEQUENCE [LARGE SCALE GENOMIC DNA]</scope>
    <source>
        <strain evidence="9 10">IHEM 14462</strain>
    </source>
</reference>
<evidence type="ECO:0000256" key="2">
    <source>
        <dbReference type="ARBA" id="ARBA00009405"/>
    </source>
</evidence>
<dbReference type="OMA" id="FMAREWG"/>
<keyword evidence="10" id="KW-1185">Reference proteome</keyword>
<evidence type="ECO:0000313" key="9">
    <source>
        <dbReference type="EMBL" id="KEZ41584.1"/>
    </source>
</evidence>
<evidence type="ECO:0000256" key="1">
    <source>
        <dbReference type="ARBA" id="ARBA00005143"/>
    </source>
</evidence>
<dbReference type="PANTHER" id="PTHR42738">
    <property type="entry name" value="HYDROXYMETHYLGLUTARYL-COA LYASE"/>
    <property type="match status" value="1"/>
</dbReference>
<dbReference type="GO" id="GO:0046872">
    <property type="term" value="F:metal ion binding"/>
    <property type="evidence" value="ECO:0007669"/>
    <property type="project" value="UniProtKB-KW"/>
</dbReference>
<dbReference type="GO" id="GO:0006552">
    <property type="term" value="P:L-leucine catabolic process"/>
    <property type="evidence" value="ECO:0007669"/>
    <property type="project" value="TreeGrafter"/>
</dbReference>
<dbReference type="SUPFAM" id="SSF52096">
    <property type="entry name" value="ClpP/crotonase"/>
    <property type="match status" value="1"/>
</dbReference>
<keyword evidence="5 9" id="KW-0456">Lyase</keyword>
<dbReference type="CDD" id="cd06558">
    <property type="entry name" value="crotonase-like"/>
    <property type="match status" value="1"/>
</dbReference>
<dbReference type="Pfam" id="PF00682">
    <property type="entry name" value="HMGL-like"/>
    <property type="match status" value="1"/>
</dbReference>
<feature type="domain" description="Pyruvate carboxyltransferase" evidence="8">
    <location>
        <begin position="52"/>
        <end position="326"/>
    </location>
</feature>
<dbReference type="InterPro" id="IPR013785">
    <property type="entry name" value="Aldolase_TIM"/>
</dbReference>
<dbReference type="EC" id="4.1.3.4" evidence="3"/>
<evidence type="ECO:0000259" key="8">
    <source>
        <dbReference type="PROSITE" id="PS50991"/>
    </source>
</evidence>
<dbReference type="GeneID" id="27726831"/>
<comment type="catalytic activity">
    <reaction evidence="6">
        <text>(3S)-3-hydroxy-3-methylglutaryl-CoA = acetoacetate + acetyl-CoA</text>
        <dbReference type="Rhea" id="RHEA:24404"/>
        <dbReference type="ChEBI" id="CHEBI:13705"/>
        <dbReference type="ChEBI" id="CHEBI:43074"/>
        <dbReference type="ChEBI" id="CHEBI:57288"/>
        <dbReference type="EC" id="4.1.3.4"/>
    </reaction>
</comment>
<dbReference type="GO" id="GO:0046951">
    <property type="term" value="P:ketone body biosynthetic process"/>
    <property type="evidence" value="ECO:0007669"/>
    <property type="project" value="TreeGrafter"/>
</dbReference>
<evidence type="ECO:0000256" key="5">
    <source>
        <dbReference type="ARBA" id="ARBA00023239"/>
    </source>
</evidence>
<dbReference type="InterPro" id="IPR000891">
    <property type="entry name" value="PYR_CT"/>
</dbReference>
<evidence type="ECO:0000256" key="6">
    <source>
        <dbReference type="ARBA" id="ARBA00049877"/>
    </source>
</evidence>
<evidence type="ECO:0000256" key="4">
    <source>
        <dbReference type="ARBA" id="ARBA00022723"/>
    </source>
</evidence>
<dbReference type="HOGENOM" id="CLU_022138_4_0_1"/>
<dbReference type="CDD" id="cd07938">
    <property type="entry name" value="DRE_TIM_HMGL"/>
    <property type="match status" value="1"/>
</dbReference>
<accession>A0A084G2M2</accession>
<dbReference type="AlphaFoldDB" id="A0A084G2M2"/>
<dbReference type="NCBIfam" id="NF004283">
    <property type="entry name" value="PRK05692.1"/>
    <property type="match status" value="1"/>
</dbReference>
<dbReference type="Pfam" id="PF00378">
    <property type="entry name" value="ECH_1"/>
    <property type="match status" value="1"/>
</dbReference>